<reference evidence="9 10" key="1">
    <citation type="submission" date="2024-03" db="EMBL/GenBank/DDBJ databases">
        <title>Sulfurimonas sp. HSL3-1.</title>
        <authorList>
            <person name="Wang S."/>
        </authorList>
    </citation>
    <scope>NUCLEOTIDE SEQUENCE [LARGE SCALE GENOMIC DNA]</scope>
    <source>
        <strain evidence="9 10">HSL3-1</strain>
    </source>
</reference>
<dbReference type="Pfam" id="PF03600">
    <property type="entry name" value="CitMHS"/>
    <property type="match status" value="1"/>
</dbReference>
<keyword evidence="5 7" id="KW-1133">Transmembrane helix</keyword>
<feature type="transmembrane region" description="Helical" evidence="7">
    <location>
        <begin position="170"/>
        <end position="189"/>
    </location>
</feature>
<feature type="transmembrane region" description="Helical" evidence="7">
    <location>
        <begin position="553"/>
        <end position="573"/>
    </location>
</feature>
<evidence type="ECO:0000259" key="8">
    <source>
        <dbReference type="PROSITE" id="PS51202"/>
    </source>
</evidence>
<feature type="transmembrane region" description="Helical" evidence="7">
    <location>
        <begin position="515"/>
        <end position="533"/>
    </location>
</feature>
<dbReference type="Proteomes" id="UP001447842">
    <property type="component" value="Chromosome"/>
</dbReference>
<feature type="transmembrane region" description="Helical" evidence="7">
    <location>
        <begin position="49"/>
        <end position="68"/>
    </location>
</feature>
<dbReference type="Gene3D" id="3.30.70.1450">
    <property type="entry name" value="Regulator of K+ conductance, C-terminal domain"/>
    <property type="match status" value="2"/>
</dbReference>
<feature type="transmembrane region" description="Helical" evidence="7">
    <location>
        <begin position="132"/>
        <end position="158"/>
    </location>
</feature>
<keyword evidence="6 7" id="KW-0472">Membrane</keyword>
<keyword evidence="2" id="KW-0813">Transport</keyword>
<dbReference type="InterPro" id="IPR004680">
    <property type="entry name" value="Cit_transptr-like_dom"/>
</dbReference>
<evidence type="ECO:0000256" key="6">
    <source>
        <dbReference type="ARBA" id="ARBA00023136"/>
    </source>
</evidence>
<dbReference type="PROSITE" id="PS51202">
    <property type="entry name" value="RCK_C"/>
    <property type="match status" value="2"/>
</dbReference>
<accession>A0ABZ3H8J7</accession>
<comment type="subcellular location">
    <subcellularLocation>
        <location evidence="1">Membrane</location>
        <topology evidence="1">Multi-pass membrane protein</topology>
    </subcellularLocation>
</comment>
<keyword evidence="3 7" id="KW-0812">Transmembrane</keyword>
<feature type="domain" description="RCK C-terminal" evidence="8">
    <location>
        <begin position="281"/>
        <end position="367"/>
    </location>
</feature>
<sequence length="577" mass="62432">MSVMLVLFSLGGLIVLLIRGTIRPGVLFFGLLMLYYLTGLIETKAMLHNFVNPSLIVLVLLIVISSVIERTAVVEWLSHAVFSPNRFASMLRLTGLTSLFSAFLNNTAVVASMMSMVKNNKHVAPSKAMIPLSYAAIFGGTMTLIGTSTNLIVNGFVVDAGLTPLSLFDFIYVGLPLAVAGGLFLSLFGSKLLPTYATKGRAQEERYFLEARVGSDSPLAGKTIQENGLRSMEQLFLAEVMRGDRLISPVTPREVLQAGDVLIFTGNMRDVQELNRFKGLAIFDNKRCPLQDNLTEVVVSHESALVGRTIKTAEFRTKFDAAVVAVRRGSEKLSGKLGNIELQAGDTLLLTAGEDFSKRENLKKNFYFVSNLSLNHKFDTRTSLLILGLFLGVIVLSATGVFPFLKGLFVLLGLFIIFKFLSLRDVKLTFPFELVLIIGSALGIAQVLMNSGVAEMLGNGIKEATGSIGIYGTFAAVYLMTFLLTEIITNNAAAALSFPVAYATATALGTDPMPFIMAVAYGASASFMSPYGYQTNLMVYGPGGYKFADFVRIGLPVSVLYSALVLALVPIFFPFGS</sequence>
<evidence type="ECO:0000256" key="1">
    <source>
        <dbReference type="ARBA" id="ARBA00004141"/>
    </source>
</evidence>
<feature type="transmembrane region" description="Helical" evidence="7">
    <location>
        <begin position="88"/>
        <end position="111"/>
    </location>
</feature>
<keyword evidence="10" id="KW-1185">Reference proteome</keyword>
<feature type="transmembrane region" description="Helical" evidence="7">
    <location>
        <begin position="6"/>
        <end position="37"/>
    </location>
</feature>
<feature type="domain" description="RCK C-terminal" evidence="8">
    <location>
        <begin position="194"/>
        <end position="280"/>
    </location>
</feature>
<feature type="transmembrane region" description="Helical" evidence="7">
    <location>
        <begin position="382"/>
        <end position="398"/>
    </location>
</feature>
<evidence type="ECO:0000256" key="2">
    <source>
        <dbReference type="ARBA" id="ARBA00022448"/>
    </source>
</evidence>
<protein>
    <submittedName>
        <fullName evidence="9">SLC13 family permease</fullName>
    </submittedName>
</protein>
<keyword evidence="4" id="KW-0677">Repeat</keyword>
<dbReference type="InterPro" id="IPR036721">
    <property type="entry name" value="RCK_C_sf"/>
</dbReference>
<dbReference type="PANTHER" id="PTHR43652:SF2">
    <property type="entry name" value="BASIC AMINO ACID ANTIPORTER YFCC-RELATED"/>
    <property type="match status" value="1"/>
</dbReference>
<name>A0ABZ3H8J7_9BACT</name>
<feature type="transmembrane region" description="Helical" evidence="7">
    <location>
        <begin position="468"/>
        <end position="485"/>
    </location>
</feature>
<dbReference type="Pfam" id="PF02080">
    <property type="entry name" value="TrkA_C"/>
    <property type="match status" value="2"/>
</dbReference>
<evidence type="ECO:0000256" key="4">
    <source>
        <dbReference type="ARBA" id="ARBA00022737"/>
    </source>
</evidence>
<evidence type="ECO:0000256" key="5">
    <source>
        <dbReference type="ARBA" id="ARBA00022989"/>
    </source>
</evidence>
<dbReference type="InterPro" id="IPR006037">
    <property type="entry name" value="RCK_C"/>
</dbReference>
<evidence type="ECO:0000256" key="7">
    <source>
        <dbReference type="SAM" id="Phobius"/>
    </source>
</evidence>
<dbReference type="EMBL" id="CP147920">
    <property type="protein sequence ID" value="XAU14838.1"/>
    <property type="molecule type" value="Genomic_DNA"/>
</dbReference>
<evidence type="ECO:0000256" key="3">
    <source>
        <dbReference type="ARBA" id="ARBA00022692"/>
    </source>
</evidence>
<evidence type="ECO:0000313" key="9">
    <source>
        <dbReference type="EMBL" id="XAU14838.1"/>
    </source>
</evidence>
<organism evidence="9 10">
    <name type="scientific">Sulfurimonas diazotrophicus</name>
    <dbReference type="NCBI Taxonomy" id="3131939"/>
    <lineage>
        <taxon>Bacteria</taxon>
        <taxon>Pseudomonadati</taxon>
        <taxon>Campylobacterota</taxon>
        <taxon>Epsilonproteobacteria</taxon>
        <taxon>Campylobacterales</taxon>
        <taxon>Sulfurimonadaceae</taxon>
        <taxon>Sulfurimonas</taxon>
    </lineage>
</organism>
<feature type="transmembrane region" description="Helical" evidence="7">
    <location>
        <begin position="428"/>
        <end position="448"/>
    </location>
</feature>
<dbReference type="InterPro" id="IPR051679">
    <property type="entry name" value="DASS-Related_Transporters"/>
</dbReference>
<dbReference type="SUPFAM" id="SSF116726">
    <property type="entry name" value="TrkA C-terminal domain-like"/>
    <property type="match status" value="2"/>
</dbReference>
<dbReference type="RefSeq" id="WP_345972472.1">
    <property type="nucleotide sequence ID" value="NZ_CP147920.1"/>
</dbReference>
<gene>
    <name evidence="9" type="ORF">WCY31_11410</name>
</gene>
<proteinExistence type="predicted"/>
<evidence type="ECO:0000313" key="10">
    <source>
        <dbReference type="Proteomes" id="UP001447842"/>
    </source>
</evidence>
<dbReference type="PANTHER" id="PTHR43652">
    <property type="entry name" value="BASIC AMINO ACID ANTIPORTER YFCC-RELATED"/>
    <property type="match status" value="1"/>
</dbReference>